<protein>
    <submittedName>
        <fullName evidence="2">Uncharacterized protein</fullName>
    </submittedName>
</protein>
<gene>
    <name evidence="2" type="ORF">GQ55_9G207800</name>
</gene>
<organism evidence="2 3">
    <name type="scientific">Panicum hallii var. hallii</name>
    <dbReference type="NCBI Taxonomy" id="1504633"/>
    <lineage>
        <taxon>Eukaryota</taxon>
        <taxon>Viridiplantae</taxon>
        <taxon>Streptophyta</taxon>
        <taxon>Embryophyta</taxon>
        <taxon>Tracheophyta</taxon>
        <taxon>Spermatophyta</taxon>
        <taxon>Magnoliopsida</taxon>
        <taxon>Liliopsida</taxon>
        <taxon>Poales</taxon>
        <taxon>Poaceae</taxon>
        <taxon>PACMAD clade</taxon>
        <taxon>Panicoideae</taxon>
        <taxon>Panicodae</taxon>
        <taxon>Paniceae</taxon>
        <taxon>Panicinae</taxon>
        <taxon>Panicum</taxon>
        <taxon>Panicum sect. Panicum</taxon>
    </lineage>
</organism>
<dbReference type="Proteomes" id="UP000244336">
    <property type="component" value="Chromosome 9"/>
</dbReference>
<name>A0A2T7C5E5_9POAL</name>
<feature type="region of interest" description="Disordered" evidence="1">
    <location>
        <begin position="109"/>
        <end position="137"/>
    </location>
</feature>
<dbReference type="Gramene" id="PUZ38568">
    <property type="protein sequence ID" value="PUZ38568"/>
    <property type="gene ID" value="GQ55_9G207800"/>
</dbReference>
<accession>A0A2T7C5E5</accession>
<proteinExistence type="predicted"/>
<evidence type="ECO:0000313" key="2">
    <source>
        <dbReference type="EMBL" id="PUZ38568.1"/>
    </source>
</evidence>
<dbReference type="EMBL" id="CM009757">
    <property type="protein sequence ID" value="PUZ38568.1"/>
    <property type="molecule type" value="Genomic_DNA"/>
</dbReference>
<sequence>MPVLCSTAPAVPRPPAAARRLLHLLSRSSIPPAKCRFPPSLMHSSSDLRALPLFSEPRDSDAAPSVALANAPFNSLASSELPARRASWPSQQVALLPTPCRLQGHPGLSYAGATIASHGPASPRSLTPPSPFLERKP</sequence>
<evidence type="ECO:0000256" key="1">
    <source>
        <dbReference type="SAM" id="MobiDB-lite"/>
    </source>
</evidence>
<keyword evidence="3" id="KW-1185">Reference proteome</keyword>
<evidence type="ECO:0000313" key="3">
    <source>
        <dbReference type="Proteomes" id="UP000244336"/>
    </source>
</evidence>
<reference evidence="2 3" key="1">
    <citation type="submission" date="2018-04" db="EMBL/GenBank/DDBJ databases">
        <title>WGS assembly of Panicum hallii var. hallii HAL2.</title>
        <authorList>
            <person name="Lovell J."/>
            <person name="Jenkins J."/>
            <person name="Lowry D."/>
            <person name="Mamidi S."/>
            <person name="Sreedasyam A."/>
            <person name="Weng X."/>
            <person name="Barry K."/>
            <person name="Bonette J."/>
            <person name="Campitelli B."/>
            <person name="Daum C."/>
            <person name="Gordon S."/>
            <person name="Gould B."/>
            <person name="Lipzen A."/>
            <person name="MacQueen A."/>
            <person name="Palacio-Mejia J."/>
            <person name="Plott C."/>
            <person name="Shakirov E."/>
            <person name="Shu S."/>
            <person name="Yoshinaga Y."/>
            <person name="Zane M."/>
            <person name="Rokhsar D."/>
            <person name="Grimwood J."/>
            <person name="Schmutz J."/>
            <person name="Juenger T."/>
        </authorList>
    </citation>
    <scope>NUCLEOTIDE SEQUENCE [LARGE SCALE GENOMIC DNA]</scope>
    <source>
        <strain evidence="3">cv. HAL2</strain>
    </source>
</reference>
<dbReference type="AlphaFoldDB" id="A0A2T7C5E5"/>